<dbReference type="InterPro" id="IPR012677">
    <property type="entry name" value="Nucleotide-bd_a/b_plait_sf"/>
</dbReference>
<comment type="subunit">
    <text evidence="4">Part of the 50S ribosomal subunit. Contacts protein L29, and trigger factor when it is bound to the ribosome.</text>
</comment>
<comment type="caution">
    <text evidence="5">The sequence shown here is derived from an EMBL/GenBank/DDBJ whole genome shotgun (WGS) entry which is preliminary data.</text>
</comment>
<dbReference type="InterPro" id="IPR013025">
    <property type="entry name" value="Ribosomal_uL23-like"/>
</dbReference>
<accession>A0A2M6WHK4</accession>
<evidence type="ECO:0000313" key="6">
    <source>
        <dbReference type="Proteomes" id="UP000228635"/>
    </source>
</evidence>
<dbReference type="HAMAP" id="MF_01369_B">
    <property type="entry name" value="Ribosomal_uL23_B"/>
    <property type="match status" value="1"/>
</dbReference>
<proteinExistence type="inferred from homology"/>
<dbReference type="GO" id="GO:1990904">
    <property type="term" value="C:ribonucleoprotein complex"/>
    <property type="evidence" value="ECO:0007669"/>
    <property type="project" value="UniProtKB-KW"/>
</dbReference>
<evidence type="ECO:0000256" key="3">
    <source>
        <dbReference type="ARBA" id="ARBA00023274"/>
    </source>
</evidence>
<comment type="similarity">
    <text evidence="1 4">Belongs to the universal ribosomal protein uL23 family.</text>
</comment>
<dbReference type="AlphaFoldDB" id="A0A2M6WHK4"/>
<dbReference type="SUPFAM" id="SSF54189">
    <property type="entry name" value="Ribosomal proteins S24e, L23 and L15e"/>
    <property type="match status" value="1"/>
</dbReference>
<dbReference type="Proteomes" id="UP000228635">
    <property type="component" value="Unassembled WGS sequence"/>
</dbReference>
<dbReference type="PANTHER" id="PTHR11620">
    <property type="entry name" value="60S RIBOSOMAL PROTEIN L23A"/>
    <property type="match status" value="1"/>
</dbReference>
<dbReference type="GO" id="GO:0005840">
    <property type="term" value="C:ribosome"/>
    <property type="evidence" value="ECO:0007669"/>
    <property type="project" value="UniProtKB-KW"/>
</dbReference>
<dbReference type="EMBL" id="PFBA01000027">
    <property type="protein sequence ID" value="PIT92278.1"/>
    <property type="molecule type" value="Genomic_DNA"/>
</dbReference>
<dbReference type="Gene3D" id="3.30.70.330">
    <property type="match status" value="1"/>
</dbReference>
<dbReference type="GO" id="GO:0019843">
    <property type="term" value="F:rRNA binding"/>
    <property type="evidence" value="ECO:0007669"/>
    <property type="project" value="UniProtKB-UniRule"/>
</dbReference>
<organism evidence="5 6">
    <name type="scientific">Candidatus Harrisonbacteria bacterium CG10_big_fil_rev_8_21_14_0_10_42_17</name>
    <dbReference type="NCBI Taxonomy" id="1974584"/>
    <lineage>
        <taxon>Bacteria</taxon>
        <taxon>Candidatus Harrisoniibacteriota</taxon>
    </lineage>
</organism>
<sequence>MSHFLIKHPLISEKSTLLSSLGKYVFIVDGRATAPEIKKAMKKLYEVDVVNVNLITVKSKKRRLGRTLGKKPGYKKAILTLKEGQKLDVLPHT</sequence>
<keyword evidence="2 4" id="KW-0689">Ribosomal protein</keyword>
<comment type="function">
    <text evidence="4">One of the early assembly proteins it binds 23S rRNA. One of the proteins that surrounds the polypeptide exit tunnel on the outside of the ribosome. Forms the main docking site for trigger factor binding to the ribosome.</text>
</comment>
<keyword evidence="3 4" id="KW-0687">Ribonucleoprotein</keyword>
<evidence type="ECO:0000256" key="1">
    <source>
        <dbReference type="ARBA" id="ARBA00006700"/>
    </source>
</evidence>
<evidence type="ECO:0000256" key="2">
    <source>
        <dbReference type="ARBA" id="ARBA00022980"/>
    </source>
</evidence>
<dbReference type="GO" id="GO:0003735">
    <property type="term" value="F:structural constituent of ribosome"/>
    <property type="evidence" value="ECO:0007669"/>
    <property type="project" value="InterPro"/>
</dbReference>
<dbReference type="InterPro" id="IPR012678">
    <property type="entry name" value="Ribosomal_uL23/eL15/eS24_sf"/>
</dbReference>
<keyword evidence="4" id="KW-0694">RNA-binding</keyword>
<evidence type="ECO:0000313" key="5">
    <source>
        <dbReference type="EMBL" id="PIT92278.1"/>
    </source>
</evidence>
<evidence type="ECO:0000256" key="4">
    <source>
        <dbReference type="HAMAP-Rule" id="MF_01369"/>
    </source>
</evidence>
<dbReference type="GO" id="GO:0006412">
    <property type="term" value="P:translation"/>
    <property type="evidence" value="ECO:0007669"/>
    <property type="project" value="UniProtKB-UniRule"/>
</dbReference>
<dbReference type="NCBIfam" id="NF004363">
    <property type="entry name" value="PRK05738.2-4"/>
    <property type="match status" value="1"/>
</dbReference>
<keyword evidence="4" id="KW-0699">rRNA-binding</keyword>
<protein>
    <recommendedName>
        <fullName evidence="4">Large ribosomal subunit protein uL23</fullName>
    </recommendedName>
</protein>
<dbReference type="Pfam" id="PF00276">
    <property type="entry name" value="Ribosomal_L23"/>
    <property type="match status" value="1"/>
</dbReference>
<name>A0A2M6WHK4_9BACT</name>
<reference evidence="6" key="1">
    <citation type="submission" date="2017-09" db="EMBL/GenBank/DDBJ databases">
        <title>Depth-based differentiation of microbial function through sediment-hosted aquifers and enrichment of novel symbionts in the deep terrestrial subsurface.</title>
        <authorList>
            <person name="Probst A.J."/>
            <person name="Ladd B."/>
            <person name="Jarett J.K."/>
            <person name="Geller-Mcgrath D.E."/>
            <person name="Sieber C.M.K."/>
            <person name="Emerson J.B."/>
            <person name="Anantharaman K."/>
            <person name="Thomas B.C."/>
            <person name="Malmstrom R."/>
            <person name="Stieglmeier M."/>
            <person name="Klingl A."/>
            <person name="Woyke T."/>
            <person name="Ryan C.M."/>
            <person name="Banfield J.F."/>
        </authorList>
    </citation>
    <scope>NUCLEOTIDE SEQUENCE [LARGE SCALE GENOMIC DNA]</scope>
</reference>
<gene>
    <name evidence="4" type="primary">rplW</name>
    <name evidence="5" type="ORF">COU08_03135</name>
</gene>